<dbReference type="FunFam" id="3.80.10.10:FF:000041">
    <property type="entry name" value="LRR receptor-like serine/threonine-protein kinase ERECTA"/>
    <property type="match status" value="1"/>
</dbReference>
<keyword evidence="8" id="KW-0418">Kinase</keyword>
<sequence length="161" mass="17690">MNRIIGEIPPSLGNLKALKLLSISHNKISGHIPVSFGNLVNIESFDSHNEISGSIPQSLVKLSQLTVLDVSNNMLTGKIPVGGQVDTVNGFQNNIGLCGMQISVTCPEDIWPLKGRAEEEEKQSWILWEGPWIGFPVGFFSSIIIMGSFWIFFCSLKFGEN</sequence>
<name>A0A251UAQ4_HELAN</name>
<keyword evidence="4" id="KW-0677">Repeat</keyword>
<keyword evidence="3" id="KW-0732">Signal</keyword>
<dbReference type="AlphaFoldDB" id="A0A251UAQ4"/>
<evidence type="ECO:0000256" key="2">
    <source>
        <dbReference type="ARBA" id="ARBA00022614"/>
    </source>
</evidence>
<evidence type="ECO:0000256" key="6">
    <source>
        <dbReference type="ARBA" id="ARBA00023180"/>
    </source>
</evidence>
<organism evidence="9 10">
    <name type="scientific">Helianthus annuus</name>
    <name type="common">Common sunflower</name>
    <dbReference type="NCBI Taxonomy" id="4232"/>
    <lineage>
        <taxon>Eukaryota</taxon>
        <taxon>Viridiplantae</taxon>
        <taxon>Streptophyta</taxon>
        <taxon>Embryophyta</taxon>
        <taxon>Tracheophyta</taxon>
        <taxon>Spermatophyta</taxon>
        <taxon>Magnoliopsida</taxon>
        <taxon>eudicotyledons</taxon>
        <taxon>Gunneridae</taxon>
        <taxon>Pentapetalae</taxon>
        <taxon>asterids</taxon>
        <taxon>campanulids</taxon>
        <taxon>Asterales</taxon>
        <taxon>Asteraceae</taxon>
        <taxon>Asteroideae</taxon>
        <taxon>Heliantheae alliance</taxon>
        <taxon>Heliantheae</taxon>
        <taxon>Helianthus</taxon>
    </lineage>
</organism>
<dbReference type="PANTHER" id="PTHR48065:SF23">
    <property type="entry name" value="LEUCINE-RICH REPEAT-CONTAINING N-TERMINAL PLANT-TYPE DOMAIN-CONTAINING PROTEIN"/>
    <property type="match status" value="1"/>
</dbReference>
<evidence type="ECO:0000256" key="4">
    <source>
        <dbReference type="ARBA" id="ARBA00022737"/>
    </source>
</evidence>
<evidence type="ECO:0000256" key="7">
    <source>
        <dbReference type="SAM" id="Phobius"/>
    </source>
</evidence>
<dbReference type="InParanoid" id="A0A251UAQ4"/>
<dbReference type="Pfam" id="PF00560">
    <property type="entry name" value="LRR_1"/>
    <property type="match status" value="2"/>
</dbReference>
<evidence type="ECO:0000256" key="5">
    <source>
        <dbReference type="ARBA" id="ARBA00023136"/>
    </source>
</evidence>
<keyword evidence="7" id="KW-1133">Transmembrane helix</keyword>
<comment type="subcellular location">
    <subcellularLocation>
        <location evidence="1">Membrane</location>
    </subcellularLocation>
</comment>
<accession>A0A251UAQ4</accession>
<dbReference type="InterPro" id="IPR032675">
    <property type="entry name" value="LRR_dom_sf"/>
</dbReference>
<evidence type="ECO:0000256" key="1">
    <source>
        <dbReference type="ARBA" id="ARBA00004370"/>
    </source>
</evidence>
<keyword evidence="2" id="KW-0433">Leucine-rich repeat</keyword>
<proteinExistence type="predicted"/>
<dbReference type="EC" id="2.7.11.1" evidence="8"/>
<dbReference type="STRING" id="4232.A0A251UAQ4"/>
<evidence type="ECO:0000313" key="10">
    <source>
        <dbReference type="Proteomes" id="UP000215914"/>
    </source>
</evidence>
<keyword evidence="5 7" id="KW-0472">Membrane</keyword>
<feature type="transmembrane region" description="Helical" evidence="7">
    <location>
        <begin position="132"/>
        <end position="153"/>
    </location>
</feature>
<reference evidence="9" key="2">
    <citation type="submission" date="2017-02" db="EMBL/GenBank/DDBJ databases">
        <title>Sunflower complete genome.</title>
        <authorList>
            <person name="Langlade N."/>
            <person name="Munos S."/>
        </authorList>
    </citation>
    <scope>NUCLEOTIDE SEQUENCE [LARGE SCALE GENOMIC DNA]</scope>
    <source>
        <tissue evidence="9">Leaves</tissue>
    </source>
</reference>
<reference evidence="8 10" key="1">
    <citation type="journal article" date="2017" name="Nature">
        <title>The sunflower genome provides insights into oil metabolism, flowering and Asterid evolution.</title>
        <authorList>
            <person name="Badouin H."/>
            <person name="Gouzy J."/>
            <person name="Grassa C.J."/>
            <person name="Murat F."/>
            <person name="Staton S.E."/>
            <person name="Cottret L."/>
            <person name="Lelandais-Briere C."/>
            <person name="Owens G.L."/>
            <person name="Carrere S."/>
            <person name="Mayjonade B."/>
            <person name="Legrand L."/>
            <person name="Gill N."/>
            <person name="Kane N.C."/>
            <person name="Bowers J.E."/>
            <person name="Hubner S."/>
            <person name="Bellec A."/>
            <person name="Berard A."/>
            <person name="Berges H."/>
            <person name="Blanchet N."/>
            <person name="Boniface M.C."/>
            <person name="Brunel D."/>
            <person name="Catrice O."/>
            <person name="Chaidir N."/>
            <person name="Claudel C."/>
            <person name="Donnadieu C."/>
            <person name="Faraut T."/>
            <person name="Fievet G."/>
            <person name="Helmstetter N."/>
            <person name="King M."/>
            <person name="Knapp S.J."/>
            <person name="Lai Z."/>
            <person name="Le Paslier M.C."/>
            <person name="Lippi Y."/>
            <person name="Lorenzon L."/>
            <person name="Mandel J.R."/>
            <person name="Marage G."/>
            <person name="Marchand G."/>
            <person name="Marquand E."/>
            <person name="Bret-Mestries E."/>
            <person name="Morien E."/>
            <person name="Nambeesan S."/>
            <person name="Nguyen T."/>
            <person name="Pegot-Espagnet P."/>
            <person name="Pouilly N."/>
            <person name="Raftis F."/>
            <person name="Sallet E."/>
            <person name="Schiex T."/>
            <person name="Thomas J."/>
            <person name="Vandecasteele C."/>
            <person name="Vares D."/>
            <person name="Vear F."/>
            <person name="Vautrin S."/>
            <person name="Crespi M."/>
            <person name="Mangin B."/>
            <person name="Burke J.M."/>
            <person name="Salse J."/>
            <person name="Munos S."/>
            <person name="Vincourt P."/>
            <person name="Rieseberg L.H."/>
            <person name="Langlade N.B."/>
        </authorList>
    </citation>
    <scope>NUCLEOTIDE SEQUENCE [LARGE SCALE GENOMIC DNA]</scope>
    <source>
        <strain evidence="10">cv. SF193</strain>
        <tissue evidence="8">Leaves</tissue>
    </source>
</reference>
<keyword evidence="6" id="KW-0325">Glycoprotein</keyword>
<dbReference type="InterPro" id="IPR001611">
    <property type="entry name" value="Leu-rich_rpt"/>
</dbReference>
<dbReference type="GO" id="GO:0016020">
    <property type="term" value="C:membrane"/>
    <property type="evidence" value="ECO:0007669"/>
    <property type="project" value="UniProtKB-SubCell"/>
</dbReference>
<evidence type="ECO:0000313" key="8">
    <source>
        <dbReference type="EMBL" id="KAF5797442.1"/>
    </source>
</evidence>
<keyword evidence="8" id="KW-0808">Transferase</keyword>
<dbReference type="Gene3D" id="3.80.10.10">
    <property type="entry name" value="Ribonuclease Inhibitor"/>
    <property type="match status" value="1"/>
</dbReference>
<dbReference type="PANTHER" id="PTHR48065">
    <property type="entry name" value="OS10G0469600 PROTEIN"/>
    <property type="match status" value="1"/>
</dbReference>
<dbReference type="EMBL" id="MNCJ02000322">
    <property type="protein sequence ID" value="KAF5797442.1"/>
    <property type="molecule type" value="Genomic_DNA"/>
</dbReference>
<evidence type="ECO:0000256" key="3">
    <source>
        <dbReference type="ARBA" id="ARBA00022729"/>
    </source>
</evidence>
<dbReference type="Gramene" id="mRNA:HanXRQr2_Chr07g0280611">
    <property type="protein sequence ID" value="CDS:HanXRQr2_Chr07g0280611.1"/>
    <property type="gene ID" value="HanXRQr2_Chr07g0280611"/>
</dbReference>
<evidence type="ECO:0000313" key="9">
    <source>
        <dbReference type="EMBL" id="OTG19946.1"/>
    </source>
</evidence>
<keyword evidence="7" id="KW-0812">Transmembrane</keyword>
<gene>
    <name evidence="9" type="ORF">HannXRQ_Chr07g0187551</name>
    <name evidence="8" type="ORF">HanXRQr2_Chr07g0280611</name>
</gene>
<dbReference type="SUPFAM" id="SSF52058">
    <property type="entry name" value="L domain-like"/>
    <property type="match status" value="1"/>
</dbReference>
<reference evidence="8" key="3">
    <citation type="submission" date="2020-06" db="EMBL/GenBank/DDBJ databases">
        <title>Helianthus annuus Genome sequencing and assembly Release 2.</title>
        <authorList>
            <person name="Gouzy J."/>
            <person name="Langlade N."/>
            <person name="Munos S."/>
        </authorList>
    </citation>
    <scope>NUCLEOTIDE SEQUENCE</scope>
    <source>
        <tissue evidence="8">Leaves</tissue>
    </source>
</reference>
<dbReference type="EMBL" id="CM007896">
    <property type="protein sequence ID" value="OTG19946.1"/>
    <property type="molecule type" value="Genomic_DNA"/>
</dbReference>
<dbReference type="GO" id="GO:0004674">
    <property type="term" value="F:protein serine/threonine kinase activity"/>
    <property type="evidence" value="ECO:0007669"/>
    <property type="project" value="UniProtKB-KW"/>
</dbReference>
<keyword evidence="10" id="KW-1185">Reference proteome</keyword>
<dbReference type="Proteomes" id="UP000215914">
    <property type="component" value="Chromosome 7"/>
</dbReference>
<protein>
    <submittedName>
        <fullName evidence="8">Non-specific serine/threonine protein kinase</fullName>
        <ecNumber evidence="8">2.7.11.1</ecNumber>
    </submittedName>
    <submittedName>
        <fullName evidence="9">Putative leucine-rich repeat domain, L domain-like protein</fullName>
    </submittedName>
</protein>
<keyword evidence="8" id="KW-0723">Serine/threonine-protein kinase</keyword>